<dbReference type="InterPro" id="IPR043168">
    <property type="entry name" value="DegV_C"/>
</dbReference>
<dbReference type="KEGG" id="bbev:BBEV_1164"/>
<dbReference type="Gene3D" id="3.40.50.10170">
    <property type="match status" value="1"/>
</dbReference>
<dbReference type="Pfam" id="PF02645">
    <property type="entry name" value="DegV"/>
    <property type="match status" value="1"/>
</dbReference>
<proteinExistence type="predicted"/>
<name>A0A1D7QU33_9BACI</name>
<dbReference type="OrthoDB" id="1638652at2"/>
<dbReference type="EMBL" id="CP012502">
    <property type="protein sequence ID" value="AOM82532.1"/>
    <property type="molecule type" value="Genomic_DNA"/>
</dbReference>
<dbReference type="GO" id="GO:0008289">
    <property type="term" value="F:lipid binding"/>
    <property type="evidence" value="ECO:0007669"/>
    <property type="project" value="UniProtKB-KW"/>
</dbReference>
<organism evidence="2 3">
    <name type="scientific">Salisediminibacterium beveridgei</name>
    <dbReference type="NCBI Taxonomy" id="632773"/>
    <lineage>
        <taxon>Bacteria</taxon>
        <taxon>Bacillati</taxon>
        <taxon>Bacillota</taxon>
        <taxon>Bacilli</taxon>
        <taxon>Bacillales</taxon>
        <taxon>Bacillaceae</taxon>
        <taxon>Salisediminibacterium</taxon>
    </lineage>
</organism>
<dbReference type="PANTHER" id="PTHR33434">
    <property type="entry name" value="DEGV DOMAIN-CONTAINING PROTEIN DR_1986-RELATED"/>
    <property type="match status" value="1"/>
</dbReference>
<dbReference type="InterPro" id="IPR050270">
    <property type="entry name" value="DegV_domain_contain"/>
</dbReference>
<dbReference type="PROSITE" id="PS51482">
    <property type="entry name" value="DEGV"/>
    <property type="match status" value="1"/>
</dbReference>
<dbReference type="AlphaFoldDB" id="A0A1D7QU33"/>
<dbReference type="InterPro" id="IPR003797">
    <property type="entry name" value="DegV"/>
</dbReference>
<evidence type="ECO:0000313" key="3">
    <source>
        <dbReference type="Proteomes" id="UP000094463"/>
    </source>
</evidence>
<keyword evidence="1" id="KW-0446">Lipid-binding</keyword>
<dbReference type="PATRIC" id="fig|632773.3.peg.1236"/>
<sequence>MSEKKIAWITDSTAYVTQEMKDHPDVYVIPLYITFGEEQFQDGVELSTDELYKRIRENKELPKTSQPPAGEFAKLYEQLKQDYDEAVAVHVSSEISGTIGSANQGKEMAEFPVTVVDSLSMSYAITTLINKGLTLQKTGKNAEEIGEILTTEAKKSENYVLLGSLEQFYKGGRMSGTQYLLGNLLKVKPIIQINNEGKFHLFQKVRSEKKATKRLIELFQEAMSKYKIDSVHVMHGNVAQRAEEVKGLIHEVYPEMNVITGEISSTIAAHAGEGTIAVIWHNENKPVS</sequence>
<accession>A0A1D7QU33</accession>
<dbReference type="NCBIfam" id="TIGR00762">
    <property type="entry name" value="DegV"/>
    <property type="match status" value="1"/>
</dbReference>
<dbReference type="Proteomes" id="UP000094463">
    <property type="component" value="Chromosome"/>
</dbReference>
<evidence type="ECO:0000256" key="1">
    <source>
        <dbReference type="ARBA" id="ARBA00023121"/>
    </source>
</evidence>
<dbReference type="PANTHER" id="PTHR33434:SF2">
    <property type="entry name" value="FATTY ACID-BINDING PROTEIN TM_1468"/>
    <property type="match status" value="1"/>
</dbReference>
<protein>
    <submittedName>
        <fullName evidence="2">DegV family protein</fullName>
    </submittedName>
</protein>
<dbReference type="Gene3D" id="3.30.1180.10">
    <property type="match status" value="1"/>
</dbReference>
<gene>
    <name evidence="2" type="primary">degV</name>
    <name evidence="2" type="ORF">BBEV_1164</name>
</gene>
<dbReference type="SUPFAM" id="SSF82549">
    <property type="entry name" value="DAK1/DegV-like"/>
    <property type="match status" value="1"/>
</dbReference>
<keyword evidence="3" id="KW-1185">Reference proteome</keyword>
<evidence type="ECO:0000313" key="2">
    <source>
        <dbReference type="EMBL" id="AOM82532.1"/>
    </source>
</evidence>
<dbReference type="STRING" id="632773.BBEV_1164"/>
<reference evidence="2 3" key="1">
    <citation type="submission" date="2015-08" db="EMBL/GenBank/DDBJ databases">
        <title>The complete genome sequence of Bacillus beveridgei MLTeJB.</title>
        <authorList>
            <person name="Hanson T.E."/>
            <person name="Mesa C."/>
            <person name="Basesman S.M."/>
            <person name="Oremland R.S."/>
        </authorList>
    </citation>
    <scope>NUCLEOTIDE SEQUENCE [LARGE SCALE GENOMIC DNA]</scope>
    <source>
        <strain evidence="2 3">MLTeJB</strain>
    </source>
</reference>
<dbReference type="RefSeq" id="WP_069364609.1">
    <property type="nucleotide sequence ID" value="NZ_CP012502.1"/>
</dbReference>